<dbReference type="OrthoDB" id="7794186at2"/>
<accession>A0A1H9AI64</accession>
<gene>
    <name evidence="1" type="ORF">SAMN05444359_102102</name>
</gene>
<name>A0A1H9AI64_9BACT</name>
<reference evidence="2" key="1">
    <citation type="submission" date="2016-10" db="EMBL/GenBank/DDBJ databases">
        <authorList>
            <person name="Varghese N."/>
            <person name="Submissions S."/>
        </authorList>
    </citation>
    <scope>NUCLEOTIDE SEQUENCE [LARGE SCALE GENOMIC DNA]</scope>
    <source>
        <strain evidence="2">DSM 24740</strain>
    </source>
</reference>
<dbReference type="InParanoid" id="A0A1H9AI64"/>
<dbReference type="Pfam" id="PF13585">
    <property type="entry name" value="CHU_C"/>
    <property type="match status" value="1"/>
</dbReference>
<dbReference type="Proteomes" id="UP000199021">
    <property type="component" value="Unassembled WGS sequence"/>
</dbReference>
<evidence type="ECO:0000313" key="1">
    <source>
        <dbReference type="EMBL" id="SEP76177.1"/>
    </source>
</evidence>
<protein>
    <submittedName>
        <fullName evidence="1">C-terminal domain of CHU protein family protein</fullName>
    </submittedName>
</protein>
<organism evidence="1 2">
    <name type="scientific">Neolewinella agarilytica</name>
    <dbReference type="NCBI Taxonomy" id="478744"/>
    <lineage>
        <taxon>Bacteria</taxon>
        <taxon>Pseudomonadati</taxon>
        <taxon>Bacteroidota</taxon>
        <taxon>Saprospiria</taxon>
        <taxon>Saprospirales</taxon>
        <taxon>Lewinellaceae</taxon>
        <taxon>Neolewinella</taxon>
    </lineage>
</organism>
<dbReference type="EMBL" id="FOFB01000002">
    <property type="protein sequence ID" value="SEP76177.1"/>
    <property type="molecule type" value="Genomic_DNA"/>
</dbReference>
<dbReference type="STRING" id="478744.SAMN05444359_102102"/>
<proteinExistence type="predicted"/>
<evidence type="ECO:0000313" key="2">
    <source>
        <dbReference type="Proteomes" id="UP000199021"/>
    </source>
</evidence>
<sequence>MAQRRISSTVILLFLFTGLFSTALFGADYFWVGGSGDWSEISHWATSSGGSITHSQAPTAEDDVYFDGNSFTAANQIITLNTDFLFCRSMNWQAVNNTPTFVGGDGVRLSVFGSMILSPDMIFDFNGNIRFTGALTDNQIDFAGHTIDASLEFSGLGSWSLASTVATNKAITFSQGNFSSNDQEIRCSHFLSSSGSLRLLDLGSSTIIIQPSTNANSNNATVLNLNANNFDFRAANAVFQLEGPSVTNVVLTGDGALQFGELFLNGLTGNSAITIQAGNQVAPSVGFALIEANRQCRFAGEMAIAQLRLAPGNNYIFGSRDTFTINNLQAVGDCVNRISLRASNLATPAVFQSSNNIGAEFVAIQSVHAIGTGSFTANDAIDQGSNDGWSINAKLAETLFWIGGSGQWHDPQNWSFSSGGPASGCIPAAVDDVVFDANSFMGAADTVSIIGRSASCHDMSWLAPVGQPFLAGASQLSITLGGSLIFSPNLQHTFAGDYIFSSVETGNTIQSAGIGFNRNVTFENVGSWQLADSLYVSQKLNLNGGSLRTDGFALNVNQLLSTFPASRALSIAGSNVYLTGRPGLRNLALVQLLSTDLTLEADNSTILFEGVTVGRVNLTGRHLLNFSKLFFNTDRGQFYNNSTVQTVSATVDSLSFAGNGDLRGNNYFDYCRFLPGYTFTLQTDRTQTFNELIAEGNCNRGLINIINSTPDNTARVNFPPDQQFDRLHLRGIEVNNGAPVLLTNSVDERDNSGWNFDNPAGRQLFWVGGSGDWYDTTHWSLTSGGAGGECVPTIIDDVSFDGNSGFPANGQVTDNNSQPAYCRNLRWAASLASTLNFDLGTITINGSLTNDVTTVDYNAASTLFTGSGVHSILSSGIRFANASFQGSGEYLIEDRLQAGSLRHQTGVLRILAPEVECDFYLADNSNSNKTLSLGDTHLLITGELNGRKTSFQAEANSLLTIEPGTSLIEFTAPLASLTAHLPLELNNLLFSDEAGLGQILSSNTNDQGIDASGISFNGSGNILLAITTDSLFCAPGKSYRLASGIQQRINEYWRILGNNCTPISLNSTETGTAAIVSMPPNAEVLANSVQMRDINARGGAEFLAGMLSTNIANSNDGWFFETAQRFVDVGFLGEDRGLCQEASLVLDANNFSADESYRWQDGSVDSTLTVTAPGVYSVEVTFQSSCTIQDSILIIDENTFSVSLPADTAICAGDSLLIEPAAALNGVDFVWQDGSNQPDFTAQRSGVYFVNAALDGCLASDTLLLTVADLPDFSLGGDQAACEGETITLVAPDLGGSIRWNDGDSLARKEFTADAFPFVEVTNTFGCTGRDSAMLTFDPLPALDLGPDTTICNDRPYVLQVAEGSGNIFWPDGSTENEFRVRNKGTFIALLEADGCTVRDTVNIELEECKDFQAYLPTAFSPDGDGVNDGFAPLFDEELSILSYRLEIFSRWGEQVFVTEDPFERWDGKIAGRDAPFGVYIARATISYEDDRGPGSNVLAGDVMLLR</sequence>
<dbReference type="RefSeq" id="WP_090165288.1">
    <property type="nucleotide sequence ID" value="NZ_FOFB01000002.1"/>
</dbReference>
<keyword evidence="2" id="KW-1185">Reference proteome</keyword>